<dbReference type="SMART" id="SM00421">
    <property type="entry name" value="HTH_LUXR"/>
    <property type="match status" value="1"/>
</dbReference>
<feature type="domain" description="HTH luxR-type" evidence="4">
    <location>
        <begin position="166"/>
        <end position="231"/>
    </location>
</feature>
<dbReference type="PANTHER" id="PTHR44688:SF16">
    <property type="entry name" value="DNA-BINDING TRANSCRIPTIONAL ACTIVATOR DEVR_DOSR"/>
    <property type="match status" value="1"/>
</dbReference>
<dbReference type="InterPro" id="IPR011990">
    <property type="entry name" value="TPR-like_helical_dom_sf"/>
</dbReference>
<dbReference type="PANTHER" id="PTHR44688">
    <property type="entry name" value="DNA-BINDING TRANSCRIPTIONAL ACTIVATOR DEVR_DOSR"/>
    <property type="match status" value="1"/>
</dbReference>
<gene>
    <name evidence="5" type="ORF">JOF56_009799</name>
</gene>
<dbReference type="RefSeq" id="WP_209646211.1">
    <property type="nucleotide sequence ID" value="NZ_JAGINW010000001.1"/>
</dbReference>
<evidence type="ECO:0000256" key="1">
    <source>
        <dbReference type="ARBA" id="ARBA00023015"/>
    </source>
</evidence>
<name>A0ABS4TYE5_9PSEU</name>
<dbReference type="PROSITE" id="PS50043">
    <property type="entry name" value="HTH_LUXR_2"/>
    <property type="match status" value="1"/>
</dbReference>
<accession>A0ABS4TYE5</accession>
<dbReference type="SUPFAM" id="SSF48452">
    <property type="entry name" value="TPR-like"/>
    <property type="match status" value="1"/>
</dbReference>
<dbReference type="InterPro" id="IPR016032">
    <property type="entry name" value="Sig_transdc_resp-reg_C-effctor"/>
</dbReference>
<dbReference type="Proteomes" id="UP001519332">
    <property type="component" value="Unassembled WGS sequence"/>
</dbReference>
<dbReference type="CDD" id="cd06170">
    <property type="entry name" value="LuxR_C_like"/>
    <property type="match status" value="1"/>
</dbReference>
<protein>
    <submittedName>
        <fullName evidence="5">DNA-binding CsgD family transcriptional regulator</fullName>
    </submittedName>
</protein>
<organism evidence="5 6">
    <name type="scientific">Kibdelosporangium banguiense</name>
    <dbReference type="NCBI Taxonomy" id="1365924"/>
    <lineage>
        <taxon>Bacteria</taxon>
        <taxon>Bacillati</taxon>
        <taxon>Actinomycetota</taxon>
        <taxon>Actinomycetes</taxon>
        <taxon>Pseudonocardiales</taxon>
        <taxon>Pseudonocardiaceae</taxon>
        <taxon>Kibdelosporangium</taxon>
    </lineage>
</organism>
<keyword evidence="3" id="KW-0804">Transcription</keyword>
<dbReference type="Gene3D" id="1.25.40.10">
    <property type="entry name" value="Tetratricopeptide repeat domain"/>
    <property type="match status" value="1"/>
</dbReference>
<dbReference type="InterPro" id="IPR036388">
    <property type="entry name" value="WH-like_DNA-bd_sf"/>
</dbReference>
<dbReference type="GO" id="GO:0003677">
    <property type="term" value="F:DNA binding"/>
    <property type="evidence" value="ECO:0007669"/>
    <property type="project" value="UniProtKB-KW"/>
</dbReference>
<keyword evidence="2 5" id="KW-0238">DNA-binding</keyword>
<evidence type="ECO:0000259" key="4">
    <source>
        <dbReference type="PROSITE" id="PS50043"/>
    </source>
</evidence>
<evidence type="ECO:0000256" key="2">
    <source>
        <dbReference type="ARBA" id="ARBA00023125"/>
    </source>
</evidence>
<dbReference type="SUPFAM" id="SSF46894">
    <property type="entry name" value="C-terminal effector domain of the bipartite response regulators"/>
    <property type="match status" value="1"/>
</dbReference>
<keyword evidence="1" id="KW-0805">Transcription regulation</keyword>
<reference evidence="5 6" key="1">
    <citation type="submission" date="2021-03" db="EMBL/GenBank/DDBJ databases">
        <title>Sequencing the genomes of 1000 actinobacteria strains.</title>
        <authorList>
            <person name="Klenk H.-P."/>
        </authorList>
    </citation>
    <scope>NUCLEOTIDE SEQUENCE [LARGE SCALE GENOMIC DNA]</scope>
    <source>
        <strain evidence="5 6">DSM 46670</strain>
    </source>
</reference>
<dbReference type="PRINTS" id="PR00038">
    <property type="entry name" value="HTHLUXR"/>
</dbReference>
<comment type="caution">
    <text evidence="5">The sequence shown here is derived from an EMBL/GenBank/DDBJ whole genome shotgun (WGS) entry which is preliminary data.</text>
</comment>
<keyword evidence="6" id="KW-1185">Reference proteome</keyword>
<dbReference type="InterPro" id="IPR000792">
    <property type="entry name" value="Tscrpt_reg_LuxR_C"/>
</dbReference>
<dbReference type="Gene3D" id="1.10.10.10">
    <property type="entry name" value="Winged helix-like DNA-binding domain superfamily/Winged helix DNA-binding domain"/>
    <property type="match status" value="1"/>
</dbReference>
<proteinExistence type="predicted"/>
<dbReference type="Pfam" id="PF00196">
    <property type="entry name" value="GerE"/>
    <property type="match status" value="1"/>
</dbReference>
<dbReference type="EMBL" id="JAGINW010000001">
    <property type="protein sequence ID" value="MBP2329414.1"/>
    <property type="molecule type" value="Genomic_DNA"/>
</dbReference>
<evidence type="ECO:0000313" key="6">
    <source>
        <dbReference type="Proteomes" id="UP001519332"/>
    </source>
</evidence>
<evidence type="ECO:0000256" key="3">
    <source>
        <dbReference type="ARBA" id="ARBA00023163"/>
    </source>
</evidence>
<evidence type="ECO:0000313" key="5">
    <source>
        <dbReference type="EMBL" id="MBP2329414.1"/>
    </source>
</evidence>
<sequence>MTISLEAIAICEARGEQWVRSHALRVLAMARWVLGEYDSATARARECLRLTYVIHDRPSLGKTLDLLAAIAASAGDAERAAVLQGAAERIWHDVGYSPLELQRRQAGQIRASERQARKTLGDRGFEQAFQRGGELSRDDVVAYALQDQSRAPVRGELSRKTPAVAGESSDVRLTPREKEVAELVTQGLTDKQIGTALTIAQRTAEGHVQRILTKLGLTNRTQLASVWLSSKQAPDERPE</sequence>